<reference evidence="3" key="1">
    <citation type="journal article" date="2019" name="Int. J. Syst. Evol. Microbiol.">
        <title>The Global Catalogue of Microorganisms (GCM) 10K type strain sequencing project: providing services to taxonomists for standard genome sequencing and annotation.</title>
        <authorList>
            <consortium name="The Broad Institute Genomics Platform"/>
            <consortium name="The Broad Institute Genome Sequencing Center for Infectious Disease"/>
            <person name="Wu L."/>
            <person name="Ma J."/>
        </authorList>
    </citation>
    <scope>NUCLEOTIDE SEQUENCE [LARGE SCALE GENOMIC DNA]</scope>
    <source>
        <strain evidence="3">JCM 17326</strain>
    </source>
</reference>
<evidence type="ECO:0000313" key="2">
    <source>
        <dbReference type="EMBL" id="GAA3586259.1"/>
    </source>
</evidence>
<keyword evidence="1" id="KW-0812">Transmembrane</keyword>
<proteinExistence type="predicted"/>
<protein>
    <submittedName>
        <fullName evidence="2">Uncharacterized protein</fullName>
    </submittedName>
</protein>
<evidence type="ECO:0000313" key="3">
    <source>
        <dbReference type="Proteomes" id="UP001500630"/>
    </source>
</evidence>
<evidence type="ECO:0000256" key="1">
    <source>
        <dbReference type="SAM" id="Phobius"/>
    </source>
</evidence>
<dbReference type="EMBL" id="BAABDQ010000023">
    <property type="protein sequence ID" value="GAA3586259.1"/>
    <property type="molecule type" value="Genomic_DNA"/>
</dbReference>
<accession>A0ABP6YNZ2</accession>
<dbReference type="Proteomes" id="UP001500630">
    <property type="component" value="Unassembled WGS sequence"/>
</dbReference>
<sequence>MDRLPRTGFAGLMLGMIAVLIGTGRARIHPILGSAFTPGLLVLRPGTGLALASGLTLIRGMGVGLLMQSITIITVNNAPGAAVLGVIAFALSWSIREVPLRDRTPADLTTAAV</sequence>
<organism evidence="2 3">
    <name type="scientific">Nonomuraea rosea</name>
    <dbReference type="NCBI Taxonomy" id="638574"/>
    <lineage>
        <taxon>Bacteria</taxon>
        <taxon>Bacillati</taxon>
        <taxon>Actinomycetota</taxon>
        <taxon>Actinomycetes</taxon>
        <taxon>Streptosporangiales</taxon>
        <taxon>Streptosporangiaceae</taxon>
        <taxon>Nonomuraea</taxon>
    </lineage>
</organism>
<keyword evidence="1" id="KW-0472">Membrane</keyword>
<feature type="transmembrane region" description="Helical" evidence="1">
    <location>
        <begin position="70"/>
        <end position="95"/>
    </location>
</feature>
<comment type="caution">
    <text evidence="2">The sequence shown here is derived from an EMBL/GenBank/DDBJ whole genome shotgun (WGS) entry which is preliminary data.</text>
</comment>
<keyword evidence="3" id="KW-1185">Reference proteome</keyword>
<feature type="transmembrane region" description="Helical" evidence="1">
    <location>
        <begin position="36"/>
        <end position="58"/>
    </location>
</feature>
<gene>
    <name evidence="2" type="ORF">GCM10022419_080510</name>
</gene>
<name>A0ABP6YNZ2_9ACTN</name>
<dbReference type="RefSeq" id="WP_345570307.1">
    <property type="nucleotide sequence ID" value="NZ_BAABDQ010000023.1"/>
</dbReference>
<keyword evidence="1" id="KW-1133">Transmembrane helix</keyword>